<dbReference type="InterPro" id="IPR012677">
    <property type="entry name" value="Nucleotide-bd_a/b_plait_sf"/>
</dbReference>
<keyword evidence="3" id="KW-0175">Coiled coil</keyword>
<organism evidence="5 6">
    <name type="scientific">Cuscuta epithymum</name>
    <dbReference type="NCBI Taxonomy" id="186058"/>
    <lineage>
        <taxon>Eukaryota</taxon>
        <taxon>Viridiplantae</taxon>
        <taxon>Streptophyta</taxon>
        <taxon>Embryophyta</taxon>
        <taxon>Tracheophyta</taxon>
        <taxon>Spermatophyta</taxon>
        <taxon>Magnoliopsida</taxon>
        <taxon>eudicotyledons</taxon>
        <taxon>Gunneridae</taxon>
        <taxon>Pentapetalae</taxon>
        <taxon>asterids</taxon>
        <taxon>lamiids</taxon>
        <taxon>Solanales</taxon>
        <taxon>Convolvulaceae</taxon>
        <taxon>Cuscuteae</taxon>
        <taxon>Cuscuta</taxon>
        <taxon>Cuscuta subgen. Cuscuta</taxon>
    </lineage>
</organism>
<feature type="domain" description="RRM" evidence="4">
    <location>
        <begin position="114"/>
        <end position="190"/>
    </location>
</feature>
<protein>
    <recommendedName>
        <fullName evidence="4">RRM domain-containing protein</fullName>
    </recommendedName>
</protein>
<evidence type="ECO:0000313" key="6">
    <source>
        <dbReference type="Proteomes" id="UP001152523"/>
    </source>
</evidence>
<evidence type="ECO:0000256" key="2">
    <source>
        <dbReference type="PROSITE-ProRule" id="PRU00176"/>
    </source>
</evidence>
<dbReference type="PANTHER" id="PTHR23236">
    <property type="entry name" value="EUKARYOTIC TRANSLATION INITIATION FACTOR 4B/4H"/>
    <property type="match status" value="1"/>
</dbReference>
<dbReference type="InterPro" id="IPR000504">
    <property type="entry name" value="RRM_dom"/>
</dbReference>
<evidence type="ECO:0000313" key="5">
    <source>
        <dbReference type="EMBL" id="CAH9125672.1"/>
    </source>
</evidence>
<dbReference type="AlphaFoldDB" id="A0AAV0ER16"/>
<dbReference type="EMBL" id="CAMAPF010000938">
    <property type="protein sequence ID" value="CAH9125672.1"/>
    <property type="molecule type" value="Genomic_DNA"/>
</dbReference>
<accession>A0AAV0ER16</accession>
<dbReference type="PROSITE" id="PS50102">
    <property type="entry name" value="RRM"/>
    <property type="match status" value="1"/>
</dbReference>
<dbReference type="Pfam" id="PF00076">
    <property type="entry name" value="RRM_1"/>
    <property type="match status" value="1"/>
</dbReference>
<sequence>MAAQDSKWQFRMAKKSIEADYGEMSVVTNGPAVELNKIKRRLKEMEDEQAAQELNKIKKRLKEMEEEQAALRELQAKVESELIHKKKVENEMGAVQDPETDAADQTDKEEVDARSIFVGNVDYECTPEEIQQHFVSCGTVNRVTVRTDKLGKPKGYAFVEFVEQESVHEALLLNGSELHGRQLKVKGKRTNIPGMNQLCVAPCLCFQGHAPCEAVLGKKQRRAYPCLCFQGHAPCVAVPGKKKRRANPCLCFGGHTPCVAAPFYFHPYGYGKVPRSKTLMRYNPYL</sequence>
<proteinExistence type="predicted"/>
<dbReference type="InterPro" id="IPR035979">
    <property type="entry name" value="RBD_domain_sf"/>
</dbReference>
<keyword evidence="6" id="KW-1185">Reference proteome</keyword>
<keyword evidence="1 2" id="KW-0694">RNA-binding</keyword>
<dbReference type="Proteomes" id="UP001152523">
    <property type="component" value="Unassembled WGS sequence"/>
</dbReference>
<evidence type="ECO:0000256" key="1">
    <source>
        <dbReference type="ARBA" id="ARBA00022884"/>
    </source>
</evidence>
<comment type="caution">
    <text evidence="5">The sequence shown here is derived from an EMBL/GenBank/DDBJ whole genome shotgun (WGS) entry which is preliminary data.</text>
</comment>
<dbReference type="SUPFAM" id="SSF54928">
    <property type="entry name" value="RNA-binding domain, RBD"/>
    <property type="match status" value="1"/>
</dbReference>
<name>A0AAV0ER16_9ASTE</name>
<reference evidence="5" key="1">
    <citation type="submission" date="2022-07" db="EMBL/GenBank/DDBJ databases">
        <authorList>
            <person name="Macas J."/>
            <person name="Novak P."/>
            <person name="Neumann P."/>
        </authorList>
    </citation>
    <scope>NUCLEOTIDE SEQUENCE</scope>
</reference>
<evidence type="ECO:0000256" key="3">
    <source>
        <dbReference type="SAM" id="Coils"/>
    </source>
</evidence>
<dbReference type="GO" id="GO:0008143">
    <property type="term" value="F:poly(A) binding"/>
    <property type="evidence" value="ECO:0007669"/>
    <property type="project" value="TreeGrafter"/>
</dbReference>
<gene>
    <name evidence="5" type="ORF">CEPIT_LOCUS26940</name>
</gene>
<feature type="coiled-coil region" evidence="3">
    <location>
        <begin position="35"/>
        <end position="91"/>
    </location>
</feature>
<dbReference type="CDD" id="cd12306">
    <property type="entry name" value="RRM_II_PABPs"/>
    <property type="match status" value="1"/>
</dbReference>
<dbReference type="PANTHER" id="PTHR23236:SF22">
    <property type="entry name" value="OS02G0757900 PROTEIN"/>
    <property type="match status" value="1"/>
</dbReference>
<dbReference type="Gene3D" id="3.30.70.330">
    <property type="match status" value="1"/>
</dbReference>
<dbReference type="SMART" id="SM00360">
    <property type="entry name" value="RRM"/>
    <property type="match status" value="1"/>
</dbReference>
<evidence type="ECO:0000259" key="4">
    <source>
        <dbReference type="PROSITE" id="PS50102"/>
    </source>
</evidence>